<reference evidence="2" key="2">
    <citation type="submission" date="2020-10" db="UniProtKB">
        <authorList>
            <consortium name="WormBaseParasite"/>
        </authorList>
    </citation>
    <scope>IDENTIFICATION</scope>
</reference>
<name>A0A7E4W230_PANRE</name>
<sequence>MDAFERLTTKLMEKTIYHRQNGRTPYKESSLLKYKDNQLSWGLLDPWPRSRACLKYSQWPVSEKGTASIPVIINQQSRSCHNCQLKDYWHLEERVSGYNQVYGNLHCHQAAGA</sequence>
<protein>
    <submittedName>
        <fullName evidence="2">Transposase</fullName>
    </submittedName>
</protein>
<reference evidence="1" key="1">
    <citation type="journal article" date="2013" name="Genetics">
        <title>The draft genome and transcriptome of Panagrellus redivivus are shaped by the harsh demands of a free-living lifestyle.</title>
        <authorList>
            <person name="Srinivasan J."/>
            <person name="Dillman A.R."/>
            <person name="Macchietto M.G."/>
            <person name="Heikkinen L."/>
            <person name="Lakso M."/>
            <person name="Fracchia K.M."/>
            <person name="Antoshechkin I."/>
            <person name="Mortazavi A."/>
            <person name="Wong G."/>
            <person name="Sternberg P.W."/>
        </authorList>
    </citation>
    <scope>NUCLEOTIDE SEQUENCE [LARGE SCALE GENOMIC DNA]</scope>
    <source>
        <strain evidence="1">MT8872</strain>
    </source>
</reference>
<accession>A0A7E4W230</accession>
<keyword evidence="1" id="KW-1185">Reference proteome</keyword>
<dbReference type="Proteomes" id="UP000492821">
    <property type="component" value="Unassembled WGS sequence"/>
</dbReference>
<evidence type="ECO:0000313" key="2">
    <source>
        <dbReference type="WBParaSite" id="Pan_g5173.t1"/>
    </source>
</evidence>
<organism evidence="1 2">
    <name type="scientific">Panagrellus redivivus</name>
    <name type="common">Microworm</name>
    <dbReference type="NCBI Taxonomy" id="6233"/>
    <lineage>
        <taxon>Eukaryota</taxon>
        <taxon>Metazoa</taxon>
        <taxon>Ecdysozoa</taxon>
        <taxon>Nematoda</taxon>
        <taxon>Chromadorea</taxon>
        <taxon>Rhabditida</taxon>
        <taxon>Tylenchina</taxon>
        <taxon>Panagrolaimomorpha</taxon>
        <taxon>Panagrolaimoidea</taxon>
        <taxon>Panagrolaimidae</taxon>
        <taxon>Panagrellus</taxon>
    </lineage>
</organism>
<dbReference type="WBParaSite" id="Pan_g5173.t1">
    <property type="protein sequence ID" value="Pan_g5173.t1"/>
    <property type="gene ID" value="Pan_g5173"/>
</dbReference>
<dbReference type="AlphaFoldDB" id="A0A7E4W230"/>
<proteinExistence type="predicted"/>
<evidence type="ECO:0000313" key="1">
    <source>
        <dbReference type="Proteomes" id="UP000492821"/>
    </source>
</evidence>